<keyword evidence="5 8" id="KW-0697">Rotamase</keyword>
<dbReference type="Proteomes" id="UP000246132">
    <property type="component" value="Unassembled WGS sequence"/>
</dbReference>
<evidence type="ECO:0000259" key="10">
    <source>
        <dbReference type="PROSITE" id="PS50198"/>
    </source>
</evidence>
<dbReference type="InterPro" id="IPR000297">
    <property type="entry name" value="PPIase_PpiC"/>
</dbReference>
<organism evidence="11 12">
    <name type="scientific">Oceaniradius stylonematis</name>
    <dbReference type="NCBI Taxonomy" id="2184161"/>
    <lineage>
        <taxon>Bacteria</taxon>
        <taxon>Pseudomonadati</taxon>
        <taxon>Pseudomonadota</taxon>
        <taxon>Alphaproteobacteria</taxon>
        <taxon>Hyphomicrobiales</taxon>
        <taxon>Ahrensiaceae</taxon>
        <taxon>Oceaniradius</taxon>
    </lineage>
</organism>
<dbReference type="Gene3D" id="3.10.50.40">
    <property type="match status" value="1"/>
</dbReference>
<evidence type="ECO:0000256" key="3">
    <source>
        <dbReference type="ARBA" id="ARBA00013194"/>
    </source>
</evidence>
<dbReference type="PANTHER" id="PTHR47245">
    <property type="entry name" value="PEPTIDYLPROLYL ISOMERASE"/>
    <property type="match status" value="1"/>
</dbReference>
<dbReference type="InterPro" id="IPR050245">
    <property type="entry name" value="PrsA_foldase"/>
</dbReference>
<dbReference type="GO" id="GO:0003755">
    <property type="term" value="F:peptidyl-prolyl cis-trans isomerase activity"/>
    <property type="evidence" value="ECO:0007669"/>
    <property type="project" value="UniProtKB-KW"/>
</dbReference>
<feature type="domain" description="PpiC" evidence="10">
    <location>
        <begin position="147"/>
        <end position="237"/>
    </location>
</feature>
<dbReference type="SUPFAM" id="SSF109998">
    <property type="entry name" value="Triger factor/SurA peptide-binding domain-like"/>
    <property type="match status" value="1"/>
</dbReference>
<comment type="caution">
    <text evidence="11">The sequence shown here is derived from an EMBL/GenBank/DDBJ whole genome shotgun (WGS) entry which is preliminary data.</text>
</comment>
<evidence type="ECO:0000313" key="11">
    <source>
        <dbReference type="EMBL" id="RKF07614.1"/>
    </source>
</evidence>
<evidence type="ECO:0000256" key="5">
    <source>
        <dbReference type="ARBA" id="ARBA00023110"/>
    </source>
</evidence>
<evidence type="ECO:0000313" key="12">
    <source>
        <dbReference type="Proteomes" id="UP000246132"/>
    </source>
</evidence>
<comment type="catalytic activity">
    <reaction evidence="1">
        <text>[protein]-peptidylproline (omega=180) = [protein]-peptidylproline (omega=0)</text>
        <dbReference type="Rhea" id="RHEA:16237"/>
        <dbReference type="Rhea" id="RHEA-COMP:10747"/>
        <dbReference type="Rhea" id="RHEA-COMP:10748"/>
        <dbReference type="ChEBI" id="CHEBI:83833"/>
        <dbReference type="ChEBI" id="CHEBI:83834"/>
        <dbReference type="EC" id="5.2.1.8"/>
    </reaction>
</comment>
<dbReference type="Pfam" id="PF13616">
    <property type="entry name" value="Rotamase_3"/>
    <property type="match status" value="1"/>
</dbReference>
<evidence type="ECO:0000256" key="8">
    <source>
        <dbReference type="PROSITE-ProRule" id="PRU00278"/>
    </source>
</evidence>
<accession>A0A3A8ALT5</accession>
<dbReference type="InterPro" id="IPR023058">
    <property type="entry name" value="PPIase_PpiC_CS"/>
</dbReference>
<dbReference type="InterPro" id="IPR046357">
    <property type="entry name" value="PPIase_dom_sf"/>
</dbReference>
<dbReference type="RefSeq" id="WP_109765786.1">
    <property type="nucleotide sequence ID" value="NZ_JASHJV010000004.1"/>
</dbReference>
<gene>
    <name evidence="11" type="ORF">DEM25_007505</name>
</gene>
<dbReference type="PROSITE" id="PS01096">
    <property type="entry name" value="PPIC_PPIASE_1"/>
    <property type="match status" value="1"/>
</dbReference>
<proteinExistence type="inferred from homology"/>
<evidence type="ECO:0000256" key="6">
    <source>
        <dbReference type="ARBA" id="ARBA00030642"/>
    </source>
</evidence>
<evidence type="ECO:0000256" key="1">
    <source>
        <dbReference type="ARBA" id="ARBA00000971"/>
    </source>
</evidence>
<dbReference type="EC" id="5.2.1.8" evidence="3"/>
<keyword evidence="12" id="KW-1185">Reference proteome</keyword>
<dbReference type="PROSITE" id="PS50198">
    <property type="entry name" value="PPIC_PPIASE_2"/>
    <property type="match status" value="1"/>
</dbReference>
<evidence type="ECO:0000256" key="2">
    <source>
        <dbReference type="ARBA" id="ARBA00007656"/>
    </source>
</evidence>
<feature type="signal peptide" evidence="9">
    <location>
        <begin position="1"/>
        <end position="35"/>
    </location>
</feature>
<name>A0A3A8ALT5_9HYPH</name>
<sequence>MSHRVKRVRPLLAAGLAVWLSIPLAGAALSQQAQAPDPETVIGTINGRDVTNRDIGFAIGDLEDQLGQVPPDQQRFAAMMALIDIELLADKAESEGVADTDEFRQRLEFLRSRALHNSYFRDQVVETISDADVRARYDAEIAATPPENEIRARHILVETEEEARAVIAELGDGADFAELAAERSTGPSGPNGGDLGYFTRGRMVPPFEEAAFALEPGGVTADPVETQFGWHVIKLEDRRPVQPPPFEQVEAQVRSVLLRERYFELLTTLRTDATIEITDPELKAAYDAAISAGVNAAE</sequence>
<dbReference type="EMBL" id="QFWV02000004">
    <property type="protein sequence ID" value="RKF07614.1"/>
    <property type="molecule type" value="Genomic_DNA"/>
</dbReference>
<keyword evidence="9" id="KW-0732">Signal</keyword>
<dbReference type="SUPFAM" id="SSF54534">
    <property type="entry name" value="FKBP-like"/>
    <property type="match status" value="1"/>
</dbReference>
<dbReference type="PANTHER" id="PTHR47245:SF2">
    <property type="entry name" value="PEPTIDYL-PROLYL CIS-TRANS ISOMERASE HP_0175-RELATED"/>
    <property type="match status" value="1"/>
</dbReference>
<dbReference type="AlphaFoldDB" id="A0A3A8ALT5"/>
<dbReference type="OrthoDB" id="14196at2"/>
<protein>
    <recommendedName>
        <fullName evidence="4">Parvulin-like PPIase</fullName>
        <ecNumber evidence="3">5.2.1.8</ecNumber>
    </recommendedName>
    <alternativeName>
        <fullName evidence="6">Peptidyl-prolyl cis-trans isomerase plp</fullName>
    </alternativeName>
    <alternativeName>
        <fullName evidence="7">Rotamase plp</fullName>
    </alternativeName>
</protein>
<reference evidence="11 12" key="1">
    <citation type="journal article" date="2018" name="Int. J. Syst. Bacteriol.">
        <title>Oceaniradius stylonemae gen. nov., sp. nov., isolated from a red alga, Stylonema cornu-cervi.</title>
        <authorList>
            <person name="Jeong S."/>
        </authorList>
    </citation>
    <scope>NUCLEOTIDE SEQUENCE [LARGE SCALE GENOMIC DNA]</scope>
    <source>
        <strain evidence="11 12">StC1</strain>
    </source>
</reference>
<evidence type="ECO:0000256" key="9">
    <source>
        <dbReference type="SAM" id="SignalP"/>
    </source>
</evidence>
<keyword evidence="8 11" id="KW-0413">Isomerase</keyword>
<dbReference type="InterPro" id="IPR027304">
    <property type="entry name" value="Trigger_fact/SurA_dom_sf"/>
</dbReference>
<comment type="similarity">
    <text evidence="2">Belongs to the PpiC/parvulin rotamase family.</text>
</comment>
<evidence type="ECO:0000256" key="7">
    <source>
        <dbReference type="ARBA" id="ARBA00031484"/>
    </source>
</evidence>
<evidence type="ECO:0000256" key="4">
    <source>
        <dbReference type="ARBA" id="ARBA00018370"/>
    </source>
</evidence>
<feature type="chain" id="PRO_5018608606" description="Parvulin-like PPIase" evidence="9">
    <location>
        <begin position="36"/>
        <end position="298"/>
    </location>
</feature>